<evidence type="ECO:0000256" key="1">
    <source>
        <dbReference type="SAM" id="MobiDB-lite"/>
    </source>
</evidence>
<feature type="domain" description="Malonyl-CoA decarboxylase C-terminal" evidence="2">
    <location>
        <begin position="74"/>
        <end position="262"/>
    </location>
</feature>
<dbReference type="Gene3D" id="3.40.630.150">
    <property type="entry name" value="Malonyl-CoA decarboxylase, catalytic domain"/>
    <property type="match status" value="2"/>
</dbReference>
<reference evidence="3 4" key="1">
    <citation type="submission" date="2013-07" db="EMBL/GenBank/DDBJ databases">
        <authorList>
            <person name="Stoco P.H."/>
            <person name="Wagner G."/>
            <person name="Gerber A."/>
            <person name="Zaha A."/>
            <person name="Thompson C."/>
            <person name="Bartholomeu D.C."/>
            <person name="Luckemeyer D.D."/>
            <person name="Bahia D."/>
            <person name="Loreto E."/>
            <person name="Prestes E.B."/>
            <person name="Lima F.M."/>
            <person name="Rodrigues-Luiz G."/>
            <person name="Vallejo G.A."/>
            <person name="Filho J.F."/>
            <person name="Monteiro K.M."/>
            <person name="Tyler K.M."/>
            <person name="de Almeida L.G."/>
            <person name="Ortiz M.F."/>
            <person name="Siervo M.A."/>
            <person name="de Moraes M.H."/>
            <person name="Cunha O.L."/>
            <person name="Mendonca-Neto R."/>
            <person name="Silva R."/>
            <person name="Teixeira S.M."/>
            <person name="Murta S.M."/>
            <person name="Sincero T.C."/>
            <person name="Mendes T.A."/>
            <person name="Urmenyi T.P."/>
            <person name="Silva V.G."/>
            <person name="da Rocha W.D."/>
            <person name="Andersson B."/>
            <person name="Romanha A.J."/>
            <person name="Steindel M."/>
            <person name="de Vasconcelos A.T."/>
            <person name="Grisard E.C."/>
        </authorList>
    </citation>
    <scope>NUCLEOTIDE SEQUENCE [LARGE SCALE GENOMIC DNA]</scope>
    <source>
        <strain evidence="3 4">SC58</strain>
    </source>
</reference>
<keyword evidence="4" id="KW-1185">Reference proteome</keyword>
<feature type="domain" description="Malonyl-CoA decarboxylase C-terminal" evidence="2">
    <location>
        <begin position="348"/>
        <end position="430"/>
    </location>
</feature>
<dbReference type="GO" id="GO:2001294">
    <property type="term" value="P:malonyl-CoA catabolic process"/>
    <property type="evidence" value="ECO:0007669"/>
    <property type="project" value="TreeGrafter"/>
</dbReference>
<name>A0A061IZP8_TRYRA</name>
<comment type="caution">
    <text evidence="3">The sequence shown here is derived from an EMBL/GenBank/DDBJ whole genome shotgun (WGS) entry which is preliminary data.</text>
</comment>
<dbReference type="PANTHER" id="PTHR28641:SF1">
    <property type="entry name" value="MALONYL-COA DECARBOXYLASE, MITOCHONDRIAL"/>
    <property type="match status" value="1"/>
</dbReference>
<dbReference type="InterPro" id="IPR038917">
    <property type="entry name" value="Malonyl_CoA_deC"/>
</dbReference>
<evidence type="ECO:0000313" key="4">
    <source>
        <dbReference type="Proteomes" id="UP000031737"/>
    </source>
</evidence>
<dbReference type="GO" id="GO:0050080">
    <property type="term" value="F:malonyl-CoA decarboxylase activity"/>
    <property type="evidence" value="ECO:0007669"/>
    <property type="project" value="InterPro"/>
</dbReference>
<evidence type="ECO:0000313" key="3">
    <source>
        <dbReference type="EMBL" id="ESL07361.1"/>
    </source>
</evidence>
<dbReference type="Proteomes" id="UP000031737">
    <property type="component" value="Unassembled WGS sequence"/>
</dbReference>
<accession>A0A061IZP8</accession>
<dbReference type="GO" id="GO:0005782">
    <property type="term" value="C:peroxisomal matrix"/>
    <property type="evidence" value="ECO:0007669"/>
    <property type="project" value="TreeGrafter"/>
</dbReference>
<dbReference type="EMBL" id="AUPL01004949">
    <property type="protein sequence ID" value="ESL07361.1"/>
    <property type="molecule type" value="Genomic_DNA"/>
</dbReference>
<gene>
    <name evidence="3" type="ORF">TRSC58_04949</name>
</gene>
<feature type="region of interest" description="Disordered" evidence="1">
    <location>
        <begin position="156"/>
        <end position="180"/>
    </location>
</feature>
<dbReference type="InterPro" id="IPR042303">
    <property type="entry name" value="Malonyl_CoA_deC_C_sf"/>
</dbReference>
<dbReference type="GO" id="GO:0005759">
    <property type="term" value="C:mitochondrial matrix"/>
    <property type="evidence" value="ECO:0007669"/>
    <property type="project" value="TreeGrafter"/>
</dbReference>
<dbReference type="AlphaFoldDB" id="A0A061IZP8"/>
<dbReference type="GO" id="GO:0006085">
    <property type="term" value="P:acetyl-CoA biosynthetic process"/>
    <property type="evidence" value="ECO:0007669"/>
    <property type="project" value="TreeGrafter"/>
</dbReference>
<organism evidence="3 4">
    <name type="scientific">Trypanosoma rangeli SC58</name>
    <dbReference type="NCBI Taxonomy" id="429131"/>
    <lineage>
        <taxon>Eukaryota</taxon>
        <taxon>Discoba</taxon>
        <taxon>Euglenozoa</taxon>
        <taxon>Kinetoplastea</taxon>
        <taxon>Metakinetoplastina</taxon>
        <taxon>Trypanosomatida</taxon>
        <taxon>Trypanosomatidae</taxon>
        <taxon>Trypanosoma</taxon>
        <taxon>Herpetosoma</taxon>
    </lineage>
</organism>
<sequence>MDLRRCVTYFKGRCRERLAALQDQTESGGPKPFPPEVMAARGEHVELWIARQRHVSSIDGALEFLFSDFFAREWLVMEELTWHSTPPSLLEQVIAAETVHPFVNGLADMKKRLQPTNNRHLFAFFHPAVVEEPLIAVQVALTHGIVGSVDRILGRPSPLDRPRRGTGGASSDDRRGHGTSDGEVDTAIFYSINSAQSALRGISLGNLLIKRVVREIEAGLNAKRRAENLSPITTFSTLSPIPGYMSWLSTEVAKLQRHVMQHPDRFSAGGLKFATHRIFGDGNRDEASLFSQLSVAVLDFVRRHPGVHTELAAQLPLSPSSDAAGKANLLTMQFLLCLFRAPDVDTNGSHHEGKLAWWEDDDFARAIEAPLLRSVAHYLFREKRRGRILDPVGNFHISNGATMWRLNYLGNCSAAGSGESATVMVNYLYDPARVGEHVKAYEVHRTVPVGEKVLQHLGVA</sequence>
<dbReference type="PANTHER" id="PTHR28641">
    <property type="match status" value="1"/>
</dbReference>
<dbReference type="VEuPathDB" id="TriTrypDB:TRSC58_04949"/>
<dbReference type="GO" id="GO:0006633">
    <property type="term" value="P:fatty acid biosynthetic process"/>
    <property type="evidence" value="ECO:0007669"/>
    <property type="project" value="InterPro"/>
</dbReference>
<dbReference type="Pfam" id="PF05292">
    <property type="entry name" value="MCD"/>
    <property type="match status" value="2"/>
</dbReference>
<feature type="compositionally biased region" description="Basic and acidic residues" evidence="1">
    <location>
        <begin position="171"/>
        <end position="180"/>
    </location>
</feature>
<dbReference type="InterPro" id="IPR007956">
    <property type="entry name" value="Malonyl_CoA_deC_C"/>
</dbReference>
<dbReference type="OrthoDB" id="426718at2759"/>
<evidence type="ECO:0000259" key="2">
    <source>
        <dbReference type="Pfam" id="PF05292"/>
    </source>
</evidence>
<proteinExistence type="predicted"/>
<protein>
    <submittedName>
        <fullName evidence="3">Malonyl-CoA decarboxylase, mitochondrial</fullName>
    </submittedName>
</protein>